<protein>
    <submittedName>
        <fullName evidence="7">Extracellular solute-binding protein</fullName>
    </submittedName>
</protein>
<dbReference type="Gene3D" id="3.40.190.10">
    <property type="entry name" value="Periplasmic binding protein-like II"/>
    <property type="match status" value="1"/>
</dbReference>
<gene>
    <name evidence="7" type="ORF">D7Z26_16295</name>
</gene>
<accession>A0A494XTD7</accession>
<dbReference type="PROSITE" id="PS51257">
    <property type="entry name" value="PROKAR_LIPOPROTEIN"/>
    <property type="match status" value="1"/>
</dbReference>
<evidence type="ECO:0000256" key="3">
    <source>
        <dbReference type="ARBA" id="ARBA00023136"/>
    </source>
</evidence>
<evidence type="ECO:0000256" key="5">
    <source>
        <dbReference type="ARBA" id="ARBA00023288"/>
    </source>
</evidence>
<proteinExistence type="predicted"/>
<evidence type="ECO:0000256" key="1">
    <source>
        <dbReference type="ARBA" id="ARBA00022475"/>
    </source>
</evidence>
<feature type="region of interest" description="Disordered" evidence="6">
    <location>
        <begin position="34"/>
        <end position="66"/>
    </location>
</feature>
<dbReference type="AlphaFoldDB" id="A0A494XTD7"/>
<keyword evidence="4" id="KW-0564">Palmitate</keyword>
<dbReference type="PANTHER" id="PTHR43649">
    <property type="entry name" value="ARABINOSE-BINDING PROTEIN-RELATED"/>
    <property type="match status" value="1"/>
</dbReference>
<dbReference type="InterPro" id="IPR006059">
    <property type="entry name" value="SBP"/>
</dbReference>
<dbReference type="EMBL" id="RBZM01000007">
    <property type="protein sequence ID" value="RKP51359.1"/>
    <property type="molecule type" value="Genomic_DNA"/>
</dbReference>
<evidence type="ECO:0000313" key="8">
    <source>
        <dbReference type="Proteomes" id="UP000282076"/>
    </source>
</evidence>
<dbReference type="SUPFAM" id="SSF53850">
    <property type="entry name" value="Periplasmic binding protein-like II"/>
    <property type="match status" value="1"/>
</dbReference>
<dbReference type="InterPro" id="IPR050490">
    <property type="entry name" value="Bact_solute-bd_prot1"/>
</dbReference>
<evidence type="ECO:0000256" key="2">
    <source>
        <dbReference type="ARBA" id="ARBA00022729"/>
    </source>
</evidence>
<reference evidence="7 8" key="1">
    <citation type="submission" date="2018-10" db="EMBL/GenBank/DDBJ databases">
        <title>Cohnella sp. M2MS4P-1, whole genome shotgun sequence.</title>
        <authorList>
            <person name="Tuo L."/>
        </authorList>
    </citation>
    <scope>NUCLEOTIDE SEQUENCE [LARGE SCALE GENOMIC DNA]</scope>
    <source>
        <strain evidence="7 8">M2MS4P-1</strain>
    </source>
</reference>
<evidence type="ECO:0000256" key="4">
    <source>
        <dbReference type="ARBA" id="ARBA00023139"/>
    </source>
</evidence>
<evidence type="ECO:0000256" key="6">
    <source>
        <dbReference type="SAM" id="MobiDB-lite"/>
    </source>
</evidence>
<comment type="caution">
    <text evidence="7">The sequence shown here is derived from an EMBL/GenBank/DDBJ whole genome shotgun (WGS) entry which is preliminary data.</text>
</comment>
<keyword evidence="8" id="KW-1185">Reference proteome</keyword>
<organism evidence="7 8">
    <name type="scientific">Cohnella endophytica</name>
    <dbReference type="NCBI Taxonomy" id="2419778"/>
    <lineage>
        <taxon>Bacteria</taxon>
        <taxon>Bacillati</taxon>
        <taxon>Bacillota</taxon>
        <taxon>Bacilli</taxon>
        <taxon>Bacillales</taxon>
        <taxon>Paenibacillaceae</taxon>
        <taxon>Cohnella</taxon>
    </lineage>
</organism>
<dbReference type="Pfam" id="PF01547">
    <property type="entry name" value="SBP_bac_1"/>
    <property type="match status" value="1"/>
</dbReference>
<dbReference type="Proteomes" id="UP000282076">
    <property type="component" value="Unassembled WGS sequence"/>
</dbReference>
<keyword evidence="5" id="KW-0449">Lipoprotein</keyword>
<evidence type="ECO:0000313" key="7">
    <source>
        <dbReference type="EMBL" id="RKP51359.1"/>
    </source>
</evidence>
<keyword evidence="1" id="KW-1003">Cell membrane</keyword>
<name>A0A494XTD7_9BACL</name>
<keyword evidence="2" id="KW-0732">Signal</keyword>
<feature type="compositionally biased region" description="Low complexity" evidence="6">
    <location>
        <begin position="34"/>
        <end position="58"/>
    </location>
</feature>
<sequence length="456" mass="49086">MEAYTVKKRSTSLLLLVGIVVSLLAGCGNKDNNSANGNASPSPSAEPSVSASASPSESTGDTEKKPEDYKGEITVWTWNNDYFKERVADFEATYPNVKVNLTTMGWGDYLTKFEATKASGGDLPDVALAESYWWGKMLGYKDIFLDLGTVGFNKEDLVASASEAVVNQEGKFVAIPEGLGVGAIWYRKDLAKQYLGTDDANELAAKLSTWDDFFKAGDTIKSQSGGKVFLTPNATDSIEALIGSLKTSGKSYVDGDMLTLDNMKPAFQYVEQGLKSGTIGKLEGPAADAAWSQGNVVFFPSAGWREGFIPNVDKDGKGRWGVMVPPGGSYFRGGTAELIVDKKDPAKAELAALFIKQSLYTEQGMKINFKYGNVSAVKSFVDNKVTNGVNEFYGVDLTALYYDWLSKMPPAKYGKNDSIIEDALKTQANAIQKAGITADAALSNAAKEIKDKASIQ</sequence>
<keyword evidence="3" id="KW-0472">Membrane</keyword>
<dbReference type="PANTHER" id="PTHR43649:SF33">
    <property type="entry name" value="POLYGALACTURONAN_RHAMNOGALACTURONAN-BINDING PROTEIN YTCQ"/>
    <property type="match status" value="1"/>
</dbReference>